<keyword evidence="9" id="KW-0493">Microtubule</keyword>
<evidence type="ECO:0000313" key="18">
    <source>
        <dbReference type="EMBL" id="KIW97046.1"/>
    </source>
</evidence>
<dbReference type="VEuPathDB" id="FungiDB:Z519_02438"/>
<evidence type="ECO:0000256" key="13">
    <source>
        <dbReference type="ARBA" id="ARBA00023242"/>
    </source>
</evidence>
<evidence type="ECO:0000256" key="5">
    <source>
        <dbReference type="ARBA" id="ARBA00020261"/>
    </source>
</evidence>
<keyword evidence="19" id="KW-1185">Reference proteome</keyword>
<keyword evidence="14" id="KW-0131">Cell cycle</keyword>
<gene>
    <name evidence="18" type="ORF">Z519_02438</name>
</gene>
<evidence type="ECO:0000256" key="7">
    <source>
        <dbReference type="ARBA" id="ARBA00022490"/>
    </source>
</evidence>
<evidence type="ECO:0000256" key="16">
    <source>
        <dbReference type="ARBA" id="ARBA00030566"/>
    </source>
</evidence>
<dbReference type="HOGENOM" id="CLU_142427_3_0_1"/>
<keyword evidence="12" id="KW-0206">Cytoskeleton</keyword>
<evidence type="ECO:0000256" key="2">
    <source>
        <dbReference type="ARBA" id="ARBA00004186"/>
    </source>
</evidence>
<feature type="region of interest" description="Disordered" evidence="17">
    <location>
        <begin position="80"/>
        <end position="119"/>
    </location>
</feature>
<dbReference type="PANTHER" id="PTHR28025:SF1">
    <property type="entry name" value="DASH COMPLEX SUBUNIT DAD1"/>
    <property type="match status" value="1"/>
</dbReference>
<comment type="similarity">
    <text evidence="4">Belongs to the DASH complex DAD1 family.</text>
</comment>
<keyword evidence="11" id="KW-0995">Kinetochore</keyword>
<keyword evidence="15" id="KW-0137">Centromere</keyword>
<evidence type="ECO:0000256" key="1">
    <source>
        <dbReference type="ARBA" id="ARBA00004123"/>
    </source>
</evidence>
<dbReference type="GO" id="GO:0005876">
    <property type="term" value="C:spindle microtubule"/>
    <property type="evidence" value="ECO:0007669"/>
    <property type="project" value="TreeGrafter"/>
</dbReference>
<keyword evidence="10" id="KW-0498">Mitosis</keyword>
<evidence type="ECO:0000256" key="17">
    <source>
        <dbReference type="SAM" id="MobiDB-lite"/>
    </source>
</evidence>
<evidence type="ECO:0000256" key="4">
    <source>
        <dbReference type="ARBA" id="ARBA00010146"/>
    </source>
</evidence>
<evidence type="ECO:0000256" key="14">
    <source>
        <dbReference type="ARBA" id="ARBA00023306"/>
    </source>
</evidence>
<dbReference type="GeneID" id="27695366"/>
<keyword evidence="8" id="KW-0132">Cell division</keyword>
<evidence type="ECO:0000256" key="12">
    <source>
        <dbReference type="ARBA" id="ARBA00023212"/>
    </source>
</evidence>
<keyword evidence="7" id="KW-0963">Cytoplasm</keyword>
<evidence type="ECO:0000256" key="11">
    <source>
        <dbReference type="ARBA" id="ARBA00022838"/>
    </source>
</evidence>
<dbReference type="GO" id="GO:0044732">
    <property type="term" value="C:mitotic spindle pole body"/>
    <property type="evidence" value="ECO:0007669"/>
    <property type="project" value="TreeGrafter"/>
</dbReference>
<dbReference type="Proteomes" id="UP000053789">
    <property type="component" value="Unassembled WGS sequence"/>
</dbReference>
<keyword evidence="6" id="KW-0158">Chromosome</keyword>
<dbReference type="AlphaFoldDB" id="A0A0D2F4D2"/>
<organism evidence="18 19">
    <name type="scientific">Cladophialophora bantiana (strain ATCC 10958 / CBS 173.52 / CDC B-1940 / NIH 8579)</name>
    <name type="common">Xylohypha bantiana</name>
    <dbReference type="NCBI Taxonomy" id="1442370"/>
    <lineage>
        <taxon>Eukaryota</taxon>
        <taxon>Fungi</taxon>
        <taxon>Dikarya</taxon>
        <taxon>Ascomycota</taxon>
        <taxon>Pezizomycotina</taxon>
        <taxon>Eurotiomycetes</taxon>
        <taxon>Chaetothyriomycetidae</taxon>
        <taxon>Chaetothyriales</taxon>
        <taxon>Herpotrichiellaceae</taxon>
        <taxon>Cladophialophora</taxon>
    </lineage>
</organism>
<evidence type="ECO:0000256" key="3">
    <source>
        <dbReference type="ARBA" id="ARBA00004629"/>
    </source>
</evidence>
<evidence type="ECO:0000256" key="6">
    <source>
        <dbReference type="ARBA" id="ARBA00022454"/>
    </source>
</evidence>
<protein>
    <recommendedName>
        <fullName evidence="5">DASH complex subunit DAD1</fullName>
    </recommendedName>
    <alternativeName>
        <fullName evidence="16">Outer kinetochore protein DAD1</fullName>
    </alternativeName>
</protein>
<dbReference type="OrthoDB" id="5566853at2759"/>
<evidence type="ECO:0000256" key="9">
    <source>
        <dbReference type="ARBA" id="ARBA00022701"/>
    </source>
</evidence>
<accession>A0A0D2F4D2</accession>
<proteinExistence type="inferred from homology"/>
<keyword evidence="13" id="KW-0539">Nucleus</keyword>
<dbReference type="PANTHER" id="PTHR28025">
    <property type="entry name" value="DASH COMPLEX SUBUNIT DAD1"/>
    <property type="match status" value="1"/>
</dbReference>
<feature type="region of interest" description="Disordered" evidence="17">
    <location>
        <begin position="1"/>
        <end position="24"/>
    </location>
</feature>
<dbReference type="RefSeq" id="XP_016623715.1">
    <property type="nucleotide sequence ID" value="XM_016760194.1"/>
</dbReference>
<dbReference type="GO" id="GO:0051301">
    <property type="term" value="P:cell division"/>
    <property type="evidence" value="ECO:0007669"/>
    <property type="project" value="UniProtKB-KW"/>
</dbReference>
<sequence length="119" mass="12749">MAASNNLRPSTDEAQSHSHQPSKFELRRAALVGEIGESLEQVLTQMNALNRSLEGIIEIGNEFSSVEALWSQFETVMGRSPAVDENDTSNNHNNNGSNSNNATESVHTAAGSGEGKHGK</sequence>
<feature type="compositionally biased region" description="Basic and acidic residues" evidence="17">
    <location>
        <begin position="10"/>
        <end position="24"/>
    </location>
</feature>
<evidence type="ECO:0000256" key="15">
    <source>
        <dbReference type="ARBA" id="ARBA00023328"/>
    </source>
</evidence>
<dbReference type="GO" id="GO:0042729">
    <property type="term" value="C:DASH complex"/>
    <property type="evidence" value="ECO:0007669"/>
    <property type="project" value="InterPro"/>
</dbReference>
<comment type="subcellular location">
    <subcellularLocation>
        <location evidence="3">Chromosome</location>
        <location evidence="3">Centromere</location>
        <location evidence="3">Kinetochore</location>
    </subcellularLocation>
    <subcellularLocation>
        <location evidence="2">Cytoplasm</location>
        <location evidence="2">Cytoskeleton</location>
        <location evidence="2">Spindle</location>
    </subcellularLocation>
    <subcellularLocation>
        <location evidence="1">Nucleus</location>
    </subcellularLocation>
</comment>
<dbReference type="GO" id="GO:0051010">
    <property type="term" value="F:microtubule plus-end binding"/>
    <property type="evidence" value="ECO:0007669"/>
    <property type="project" value="TreeGrafter"/>
</dbReference>
<evidence type="ECO:0000256" key="8">
    <source>
        <dbReference type="ARBA" id="ARBA00022618"/>
    </source>
</evidence>
<dbReference type="GO" id="GO:0072686">
    <property type="term" value="C:mitotic spindle"/>
    <property type="evidence" value="ECO:0007669"/>
    <property type="project" value="InterPro"/>
</dbReference>
<dbReference type="Pfam" id="PF08649">
    <property type="entry name" value="DASH_Dad1"/>
    <property type="match status" value="1"/>
</dbReference>
<evidence type="ECO:0000313" key="19">
    <source>
        <dbReference type="Proteomes" id="UP000053789"/>
    </source>
</evidence>
<reference evidence="18" key="1">
    <citation type="submission" date="2015-01" db="EMBL/GenBank/DDBJ databases">
        <title>The Genome Sequence of Cladophialophora bantiana CBS 173.52.</title>
        <authorList>
            <consortium name="The Broad Institute Genomics Platform"/>
            <person name="Cuomo C."/>
            <person name="de Hoog S."/>
            <person name="Gorbushina A."/>
            <person name="Stielow B."/>
            <person name="Teixiera M."/>
            <person name="Abouelleil A."/>
            <person name="Chapman S.B."/>
            <person name="Priest M."/>
            <person name="Young S.K."/>
            <person name="Wortman J."/>
            <person name="Nusbaum C."/>
            <person name="Birren B."/>
        </authorList>
    </citation>
    <scope>NUCLEOTIDE SEQUENCE [LARGE SCALE GENOMIC DNA]</scope>
    <source>
        <strain evidence="18">CBS 173.52</strain>
    </source>
</reference>
<feature type="compositionally biased region" description="Low complexity" evidence="17">
    <location>
        <begin position="88"/>
        <end position="101"/>
    </location>
</feature>
<evidence type="ECO:0000256" key="10">
    <source>
        <dbReference type="ARBA" id="ARBA00022776"/>
    </source>
</evidence>
<dbReference type="EMBL" id="KN846982">
    <property type="protein sequence ID" value="KIW97046.1"/>
    <property type="molecule type" value="Genomic_DNA"/>
</dbReference>
<dbReference type="InterPro" id="IPR013958">
    <property type="entry name" value="DASH_Dad1"/>
</dbReference>
<name>A0A0D2F4D2_CLAB1</name>